<dbReference type="EMBL" id="LAZR01027092">
    <property type="protein sequence ID" value="KKL66794.1"/>
    <property type="molecule type" value="Genomic_DNA"/>
</dbReference>
<feature type="non-terminal residue" evidence="3">
    <location>
        <position position="170"/>
    </location>
</feature>
<dbReference type="Pfam" id="PF01370">
    <property type="entry name" value="Epimerase"/>
    <property type="match status" value="1"/>
</dbReference>
<feature type="domain" description="NAD-dependent epimerase/dehydratase" evidence="2">
    <location>
        <begin position="2"/>
        <end position="170"/>
    </location>
</feature>
<organism evidence="3">
    <name type="scientific">marine sediment metagenome</name>
    <dbReference type="NCBI Taxonomy" id="412755"/>
    <lineage>
        <taxon>unclassified sequences</taxon>
        <taxon>metagenomes</taxon>
        <taxon>ecological metagenomes</taxon>
    </lineage>
</organism>
<comment type="similarity">
    <text evidence="1">Belongs to the NAD(P)-dependent epimerase/dehydratase family.</text>
</comment>
<evidence type="ECO:0000256" key="1">
    <source>
        <dbReference type="ARBA" id="ARBA00007637"/>
    </source>
</evidence>
<dbReference type="InterPro" id="IPR001509">
    <property type="entry name" value="Epimerase_deHydtase"/>
</dbReference>
<evidence type="ECO:0000313" key="3">
    <source>
        <dbReference type="EMBL" id="KKL66794.1"/>
    </source>
</evidence>
<dbReference type="Gene3D" id="3.40.50.720">
    <property type="entry name" value="NAD(P)-binding Rossmann-like Domain"/>
    <property type="match status" value="1"/>
</dbReference>
<sequence length="170" mass="18760">MILVTGAAGLIGAHLCKRLVSEGCEVVGWIHNRSDPLIESLVGCNNFRIVVGDIRNLRDTLSIIREYKIKTVFHTAAQLPYTIGKDLIGVNVGGTFKLLEVAHTYEIEDIVYASSMGVYSDPPDYLPVDEIHPTRPSTEYGDTKLAGELICGRYVKSMRVTILRYAGIYG</sequence>
<evidence type="ECO:0000259" key="2">
    <source>
        <dbReference type="Pfam" id="PF01370"/>
    </source>
</evidence>
<name>A0A0F9DYJ3_9ZZZZ</name>
<reference evidence="3" key="1">
    <citation type="journal article" date="2015" name="Nature">
        <title>Complex archaea that bridge the gap between prokaryotes and eukaryotes.</title>
        <authorList>
            <person name="Spang A."/>
            <person name="Saw J.H."/>
            <person name="Jorgensen S.L."/>
            <person name="Zaremba-Niedzwiedzka K."/>
            <person name="Martijn J."/>
            <person name="Lind A.E."/>
            <person name="van Eijk R."/>
            <person name="Schleper C."/>
            <person name="Guy L."/>
            <person name="Ettema T.J."/>
        </authorList>
    </citation>
    <scope>NUCLEOTIDE SEQUENCE</scope>
</reference>
<dbReference type="PANTHER" id="PTHR43725">
    <property type="entry name" value="UDP-GLUCOSE 4-EPIMERASE"/>
    <property type="match status" value="1"/>
</dbReference>
<accession>A0A0F9DYJ3</accession>
<dbReference type="AlphaFoldDB" id="A0A0F9DYJ3"/>
<proteinExistence type="inferred from homology"/>
<dbReference type="SUPFAM" id="SSF51735">
    <property type="entry name" value="NAD(P)-binding Rossmann-fold domains"/>
    <property type="match status" value="1"/>
</dbReference>
<gene>
    <name evidence="3" type="ORF">LCGC14_2141450</name>
</gene>
<comment type="caution">
    <text evidence="3">The sequence shown here is derived from an EMBL/GenBank/DDBJ whole genome shotgun (WGS) entry which is preliminary data.</text>
</comment>
<dbReference type="PANTHER" id="PTHR43725:SF53">
    <property type="entry name" value="UDP-ARABINOSE 4-EPIMERASE 1"/>
    <property type="match status" value="1"/>
</dbReference>
<protein>
    <recommendedName>
        <fullName evidence="2">NAD-dependent epimerase/dehydratase domain-containing protein</fullName>
    </recommendedName>
</protein>
<dbReference type="InterPro" id="IPR036291">
    <property type="entry name" value="NAD(P)-bd_dom_sf"/>
</dbReference>